<keyword evidence="4" id="KW-1185">Reference proteome</keyword>
<feature type="transmembrane region" description="Helical" evidence="2">
    <location>
        <begin position="223"/>
        <end position="243"/>
    </location>
</feature>
<organism evidence="3 4">
    <name type="scientific">Actinoplanes campanulatus</name>
    <dbReference type="NCBI Taxonomy" id="113559"/>
    <lineage>
        <taxon>Bacteria</taxon>
        <taxon>Bacillati</taxon>
        <taxon>Actinomycetota</taxon>
        <taxon>Actinomycetes</taxon>
        <taxon>Micromonosporales</taxon>
        <taxon>Micromonosporaceae</taxon>
        <taxon>Actinoplanes</taxon>
    </lineage>
</organism>
<comment type="caution">
    <text evidence="3">The sequence shown here is derived from an EMBL/GenBank/DDBJ whole genome shotgun (WGS) entry which is preliminary data.</text>
</comment>
<gene>
    <name evidence="3" type="ORF">FHR83_004548</name>
</gene>
<dbReference type="Proteomes" id="UP000590749">
    <property type="component" value="Unassembled WGS sequence"/>
</dbReference>
<dbReference type="EMBL" id="JACHXF010000009">
    <property type="protein sequence ID" value="MBB3096874.1"/>
    <property type="molecule type" value="Genomic_DNA"/>
</dbReference>
<keyword evidence="2" id="KW-0472">Membrane</keyword>
<reference evidence="3 4" key="1">
    <citation type="submission" date="2020-08" db="EMBL/GenBank/DDBJ databases">
        <title>Genomic Encyclopedia of Type Strains, Phase III (KMG-III): the genomes of soil and plant-associated and newly described type strains.</title>
        <authorList>
            <person name="Whitman W."/>
        </authorList>
    </citation>
    <scope>NUCLEOTIDE SEQUENCE [LARGE SCALE GENOMIC DNA]</scope>
    <source>
        <strain evidence="3 4">CECT 3287</strain>
    </source>
</reference>
<proteinExistence type="predicted"/>
<evidence type="ECO:0000256" key="2">
    <source>
        <dbReference type="SAM" id="Phobius"/>
    </source>
</evidence>
<name>A0A7W5AJ52_9ACTN</name>
<evidence type="ECO:0000313" key="4">
    <source>
        <dbReference type="Proteomes" id="UP000590749"/>
    </source>
</evidence>
<accession>A0A7W5AJ52</accession>
<keyword evidence="2" id="KW-0812">Transmembrane</keyword>
<sequence>MPLRSLPAPQPETHPVSAARPPRQPGARFPPWPIHVASPAARLRPIRFVSPAAGSGLSTSRASAPPRLLFSCFGRTAAVCLLRAPACRPPVCSFREPTPAPVCPLRWPGSLPRPATLSAGWLVPACPPRLGGPVEHRRGCLPAFPADGRDLDPRNRWPRGSAAYPCLGGLVRAFVSVLVGGRVVWGVGWPRGPVACSCLGWVRSGFCSGSGWLAGASWSGRQVAAWACGLLVFGGFVRVFVLVSGGGRAVAWRGRWPRGAGGAAVVRRSRPRPYRKRFWFSDRTSTWRISRI</sequence>
<evidence type="ECO:0000313" key="3">
    <source>
        <dbReference type="EMBL" id="MBB3096874.1"/>
    </source>
</evidence>
<protein>
    <submittedName>
        <fullName evidence="3">Uncharacterized protein</fullName>
    </submittedName>
</protein>
<evidence type="ECO:0000256" key="1">
    <source>
        <dbReference type="SAM" id="MobiDB-lite"/>
    </source>
</evidence>
<keyword evidence="2" id="KW-1133">Transmembrane helix</keyword>
<dbReference type="AlphaFoldDB" id="A0A7W5AJ52"/>
<feature type="region of interest" description="Disordered" evidence="1">
    <location>
        <begin position="1"/>
        <end position="31"/>
    </location>
</feature>
<feature type="compositionally biased region" description="Pro residues" evidence="1">
    <location>
        <begin position="22"/>
        <end position="31"/>
    </location>
</feature>